<dbReference type="KEGG" id="dno:DNO_0245"/>
<evidence type="ECO:0000313" key="2">
    <source>
        <dbReference type="EMBL" id="ABQ14288.1"/>
    </source>
</evidence>
<organism evidence="2 3">
    <name type="scientific">Dichelobacter nodosus (strain VCS1703A)</name>
    <dbReference type="NCBI Taxonomy" id="246195"/>
    <lineage>
        <taxon>Bacteria</taxon>
        <taxon>Pseudomonadati</taxon>
        <taxon>Pseudomonadota</taxon>
        <taxon>Gammaproteobacteria</taxon>
        <taxon>Cardiobacteriales</taxon>
        <taxon>Cardiobacteriaceae</taxon>
        <taxon>Dichelobacter</taxon>
    </lineage>
</organism>
<reference evidence="2 3" key="1">
    <citation type="journal article" date="2007" name="Nat. Biotechnol.">
        <title>Genome sequence and identification of candidate vaccine antigens from the animal pathogen Dichelobacter nodosus.</title>
        <authorList>
            <person name="Myers G.S."/>
            <person name="Parker D."/>
            <person name="Al-Hasani K."/>
            <person name="Kennan R.M."/>
            <person name="Seemann T."/>
            <person name="Ren Q."/>
            <person name="Badger J.H."/>
            <person name="Selengut J.D."/>
            <person name="Deboy R.T."/>
            <person name="Tettelin H."/>
            <person name="Boyce J.D."/>
            <person name="McCarl V.P."/>
            <person name="Han X."/>
            <person name="Nelson W.C."/>
            <person name="Madupu R."/>
            <person name="Mohamoud Y."/>
            <person name="Holley T."/>
            <person name="Fedorova N."/>
            <person name="Khouri H."/>
            <person name="Bottomley S.P."/>
            <person name="Whittington R.J."/>
            <person name="Adler B."/>
            <person name="Songer J.G."/>
            <person name="Rood J.I."/>
            <person name="Paulsen I.T."/>
        </authorList>
    </citation>
    <scope>NUCLEOTIDE SEQUENCE [LARGE SCALE GENOMIC DNA]</scope>
    <source>
        <strain evidence="2 3">VCS1703A</strain>
    </source>
</reference>
<accession>A5EWD5</accession>
<proteinExistence type="predicted"/>
<keyword evidence="1" id="KW-0732">Signal</keyword>
<gene>
    <name evidence="2" type="ordered locus">DNO_0245</name>
</gene>
<evidence type="ECO:0000256" key="1">
    <source>
        <dbReference type="SAM" id="SignalP"/>
    </source>
</evidence>
<dbReference type="EMBL" id="CP000513">
    <property type="protein sequence ID" value="ABQ14288.1"/>
    <property type="molecule type" value="Genomic_DNA"/>
</dbReference>
<evidence type="ECO:0000313" key="3">
    <source>
        <dbReference type="Proteomes" id="UP000000248"/>
    </source>
</evidence>
<feature type="signal peptide" evidence="1">
    <location>
        <begin position="1"/>
        <end position="22"/>
    </location>
</feature>
<dbReference type="STRING" id="246195.DNO_0245"/>
<dbReference type="Gene3D" id="3.30.160.150">
    <property type="entry name" value="Lipoprotein like domain"/>
    <property type="match status" value="1"/>
</dbReference>
<dbReference type="Proteomes" id="UP000000248">
    <property type="component" value="Chromosome"/>
</dbReference>
<sequence length="164" mass="18163">MKKTLFALFLLMSAGCGFHLRATHSAAPALTAITIAADETVDPVVLDALRQQFLRRGIALNSDVWRLKIDEHYRQRIEAAIGGQRDHQVSEVDIVDGYRAQLWSGGKLLAEMPIAHRASVVYSSAEYSGSSAEEEKAHQNLAKMNAESVLRFIDASMKQQQLPQ</sequence>
<keyword evidence="3" id="KW-1185">Reference proteome</keyword>
<dbReference type="RefSeq" id="WP_012030593.1">
    <property type="nucleotide sequence ID" value="NC_009446.1"/>
</dbReference>
<dbReference type="HOGENOM" id="CLU_1616384_0_0_6"/>
<keyword evidence="2" id="KW-0449">Lipoprotein</keyword>
<protein>
    <submittedName>
        <fullName evidence="2">Hypothetical lipoprotein</fullName>
    </submittedName>
</protein>
<dbReference type="PROSITE" id="PS51257">
    <property type="entry name" value="PROKAR_LIPOPROTEIN"/>
    <property type="match status" value="1"/>
</dbReference>
<dbReference type="AlphaFoldDB" id="A5EWD5"/>
<feature type="chain" id="PRO_5002682534" evidence="1">
    <location>
        <begin position="23"/>
        <end position="164"/>
    </location>
</feature>
<name>A5EWD5_DICNV</name>
<dbReference type="eggNOG" id="COG2980">
    <property type="taxonomic scope" value="Bacteria"/>
</dbReference>